<name>A0ABP9HBH7_9ACTN</name>
<proteinExistence type="predicted"/>
<keyword evidence="2" id="KW-1185">Reference proteome</keyword>
<reference evidence="2" key="1">
    <citation type="journal article" date="2019" name="Int. J. Syst. Evol. Microbiol.">
        <title>The Global Catalogue of Microorganisms (GCM) 10K type strain sequencing project: providing services to taxonomists for standard genome sequencing and annotation.</title>
        <authorList>
            <consortium name="The Broad Institute Genomics Platform"/>
            <consortium name="The Broad Institute Genome Sequencing Center for Infectious Disease"/>
            <person name="Wu L."/>
            <person name="Ma J."/>
        </authorList>
    </citation>
    <scope>NUCLEOTIDE SEQUENCE [LARGE SCALE GENOMIC DNA]</scope>
    <source>
        <strain evidence="2">JCM 17986</strain>
    </source>
</reference>
<protein>
    <recommendedName>
        <fullName evidence="3">Phage derived protein Gp49-like</fullName>
    </recommendedName>
</protein>
<gene>
    <name evidence="1" type="ORF">GCM10023205_34030</name>
</gene>
<evidence type="ECO:0008006" key="3">
    <source>
        <dbReference type="Google" id="ProtNLM"/>
    </source>
</evidence>
<comment type="caution">
    <text evidence="1">The sequence shown here is derived from an EMBL/GenBank/DDBJ whole genome shotgun (WGS) entry which is preliminary data.</text>
</comment>
<dbReference type="EMBL" id="BAABHS010000011">
    <property type="protein sequence ID" value="GAA4966579.1"/>
    <property type="molecule type" value="Genomic_DNA"/>
</dbReference>
<sequence>MIELEPEVRGWLESLPIAEYRGVAELADLLAENATTLDEPYAKSLGDGVRELRIRLHPLSMRITSWIAPQRRVVLLTVFAKTRDRETRQVERAKLARKVCAEEHDVAVGVFTRE</sequence>
<dbReference type="Proteomes" id="UP001500466">
    <property type="component" value="Unassembled WGS sequence"/>
</dbReference>
<evidence type="ECO:0000313" key="2">
    <source>
        <dbReference type="Proteomes" id="UP001500466"/>
    </source>
</evidence>
<evidence type="ECO:0000313" key="1">
    <source>
        <dbReference type="EMBL" id="GAA4966579.1"/>
    </source>
</evidence>
<dbReference type="InterPro" id="IPR009241">
    <property type="entry name" value="HigB-like"/>
</dbReference>
<accession>A0ABP9HBH7</accession>
<organism evidence="1 2">
    <name type="scientific">Yinghuangia aomiensis</name>
    <dbReference type="NCBI Taxonomy" id="676205"/>
    <lineage>
        <taxon>Bacteria</taxon>
        <taxon>Bacillati</taxon>
        <taxon>Actinomycetota</taxon>
        <taxon>Actinomycetes</taxon>
        <taxon>Kitasatosporales</taxon>
        <taxon>Streptomycetaceae</taxon>
        <taxon>Yinghuangia</taxon>
    </lineage>
</organism>
<dbReference type="Pfam" id="PF05973">
    <property type="entry name" value="Gp49"/>
    <property type="match status" value="1"/>
</dbReference>